<sequence length="1433" mass="162598">MSFETTPLFGGQASSTFERLSKVEITPTRSLNINRADKYAISKTEDKNEPIEVESEDAKTTDHSAHSLATSLSESSFTTANSFEFQYPVQEELHSESDNFSSGSIHRQEITVYEPYEDKTPIVTPRGTFDIQTPTESDFAPQQSDLIRQTPFSADGFSFERPDSHDHQNRGQIPLLAKVDNSVAQKAPNDPTNTFENGQNNASAKLGYSSPFKAYRRSIVGSTGSIATEKNPNRNSIIEACRKSPAKLPADDDAFHNNTLQSHHLPTADDTFEDSTVSHDDSILRELDAQQDFNNTIKRKNTLKKSSELDLDEQNLAYLFIIAIHAFNSESLENKEDASICLSFEKNDVAFVHTVDESGWGEVTLIKNQARGWVPFNYFSDTVKPLPTDASDILEREIESRTPLSKLFSASAKFLLHPQNTPLANNSGVSFSLEYINGIRDGVKELLEKTDCVSRSNELVKSKPIVKKTRKRLLADWYNLMIKADSYKHTADLGKIETLQKLVLKVVSRGCVFFDIWSLEKLAFEKEKSLGLIYQSEVPDVLNNSAGATRKITRQKHSVSKDLPLLAHPPFAVGRLNEVHELLFTYIGLILGRLDMIEHNPVGCEILETIIHQMIVLLRELLYISKCSSSIMQAKHKGANEYELDRSLDPLLSLVSELVSCIKVFVTQTVSEDFEKANQSNTELLIKDDLYYYTNEGEHLITIVSKMTLLISTVIAGCNNYLRLIGDFELGADREYPNFEQIKISPDLFIKKCSTALLKRLDKLKANAHPEKQVQLKKPHVYSKRLSRYSTIRSGNKGSSLTTPGSQFLQELLPESKPFLRDSSFDQYRIDGDDDVLEIDKNVINDRKRMEQEIIFEKDEKLVGASFRALVFILTDEMSRPNNFLMSTFLLNLKLFSSAIDLIEELIARFDVTDKSSYYERGSNNGQYSSRSSRIKNRRRLVCKVFQMWMESYWDYVNDSHVLPTLINFFNEGISIHLPIESKGLIEIAARLSASTTRNDGGKRVENVQLVSRNIAPVNTNSMISISSSSSSNRSSILSIDEQFIEKYELAKLPTTNSSSISLPLPLLHVGTSSLLTKRNIHDMERLVQSYRSMVDDSVISSMGNHSDITKSLHDLINQWGSLIKLTKAPSNLIHNDMNFVELNPLEIAKQLTLIESTLFLTVRSSDLLDTIFHSKKAHSRHNRNVELVVNFTNLLSNYVIESIVAPNLSLKKRCSRLKSWLNIALSALYFRNFNSVTSIMTALQSHALSRLTPIWDLTSDKYLDLYQYLSKIVHPNNNYKVYRTKLQQLTAGFPSQEHLKKPVLPMVPFFNLFLQDLTFIKDGNSDFRNPVSFRPNNILNIDKYIKVTKVISLMQFLQISYDTEDKVNISGPKRDSFFNLASTMDIDTTSIKHVSLLQEFILYELWRVNFLYARDSDRSYKLSLEIVPRTGF</sequence>
<dbReference type="GO" id="GO:0007265">
    <property type="term" value="P:Ras protein signal transduction"/>
    <property type="evidence" value="ECO:0007669"/>
    <property type="project" value="TreeGrafter"/>
</dbReference>
<dbReference type="SMART" id="SM00229">
    <property type="entry name" value="RasGEFN"/>
    <property type="match status" value="1"/>
</dbReference>
<dbReference type="Gene3D" id="2.30.30.40">
    <property type="entry name" value="SH3 Domains"/>
    <property type="match status" value="1"/>
</dbReference>
<gene>
    <name evidence="6" type="ORF">LAFE_0G03466G</name>
</gene>
<dbReference type="STRING" id="4955.A0A1G4MH83"/>
<dbReference type="GO" id="GO:0005085">
    <property type="term" value="F:guanyl-nucleotide exchange factor activity"/>
    <property type="evidence" value="ECO:0007669"/>
    <property type="project" value="UniProtKB-KW"/>
</dbReference>
<dbReference type="InterPro" id="IPR036028">
    <property type="entry name" value="SH3-like_dom_sf"/>
</dbReference>
<accession>A0A1G4MH83</accession>
<evidence type="ECO:0000313" key="7">
    <source>
        <dbReference type="Proteomes" id="UP000190831"/>
    </source>
</evidence>
<feature type="domain" description="N-terminal Ras-GEF" evidence="5">
    <location>
        <begin position="858"/>
        <end position="993"/>
    </location>
</feature>
<dbReference type="OMA" id="LYFRNFN"/>
<dbReference type="InterPro" id="IPR008937">
    <property type="entry name" value="Ras-like_GEF"/>
</dbReference>
<dbReference type="Pfam" id="PF00617">
    <property type="entry name" value="RasGEF"/>
    <property type="match status" value="1"/>
</dbReference>
<feature type="region of interest" description="Disordered" evidence="3">
    <location>
        <begin position="38"/>
        <end position="67"/>
    </location>
</feature>
<evidence type="ECO:0000256" key="1">
    <source>
        <dbReference type="ARBA" id="ARBA00022658"/>
    </source>
</evidence>
<evidence type="ECO:0000259" key="5">
    <source>
        <dbReference type="PROSITE" id="PS50212"/>
    </source>
</evidence>
<name>A0A1G4MH83_LACFM</name>
<dbReference type="SUPFAM" id="SSF50044">
    <property type="entry name" value="SH3-domain"/>
    <property type="match status" value="1"/>
</dbReference>
<feature type="compositionally biased region" description="Basic and acidic residues" evidence="3">
    <location>
        <begin position="38"/>
        <end position="65"/>
    </location>
</feature>
<dbReference type="InterPro" id="IPR036964">
    <property type="entry name" value="RASGEF_cat_dom_sf"/>
</dbReference>
<feature type="region of interest" description="Disordered" evidence="3">
    <location>
        <begin position="186"/>
        <end position="206"/>
    </location>
</feature>
<evidence type="ECO:0000313" key="6">
    <source>
        <dbReference type="EMBL" id="SCW03124.1"/>
    </source>
</evidence>
<evidence type="ECO:0000256" key="2">
    <source>
        <dbReference type="PROSITE-ProRule" id="PRU00168"/>
    </source>
</evidence>
<dbReference type="GO" id="GO:0005886">
    <property type="term" value="C:plasma membrane"/>
    <property type="evidence" value="ECO:0007669"/>
    <property type="project" value="TreeGrafter"/>
</dbReference>
<dbReference type="InterPro" id="IPR023578">
    <property type="entry name" value="Ras_GEF_dom_sf"/>
</dbReference>
<dbReference type="SUPFAM" id="SSF48366">
    <property type="entry name" value="Ras GEF"/>
    <property type="match status" value="1"/>
</dbReference>
<evidence type="ECO:0000256" key="3">
    <source>
        <dbReference type="SAM" id="MobiDB-lite"/>
    </source>
</evidence>
<dbReference type="CDD" id="cd06224">
    <property type="entry name" value="REM"/>
    <property type="match status" value="1"/>
</dbReference>
<dbReference type="EMBL" id="LT598486">
    <property type="protein sequence ID" value="SCW03124.1"/>
    <property type="molecule type" value="Genomic_DNA"/>
</dbReference>
<dbReference type="InterPro" id="IPR000651">
    <property type="entry name" value="Ras-like_Gua-exchang_fac_N"/>
</dbReference>
<proteinExistence type="predicted"/>
<keyword evidence="1 2" id="KW-0344">Guanine-nucleotide releasing factor</keyword>
<dbReference type="Gene3D" id="1.10.840.10">
    <property type="entry name" value="Ras guanine-nucleotide exchange factors catalytic domain"/>
    <property type="match status" value="1"/>
</dbReference>
<dbReference type="PROSITE" id="PS50009">
    <property type="entry name" value="RASGEF_CAT"/>
    <property type="match status" value="1"/>
</dbReference>
<organism evidence="6 7">
    <name type="scientific">Lachancea fermentati</name>
    <name type="common">Zygosaccharomyces fermentati</name>
    <dbReference type="NCBI Taxonomy" id="4955"/>
    <lineage>
        <taxon>Eukaryota</taxon>
        <taxon>Fungi</taxon>
        <taxon>Dikarya</taxon>
        <taxon>Ascomycota</taxon>
        <taxon>Saccharomycotina</taxon>
        <taxon>Saccharomycetes</taxon>
        <taxon>Saccharomycetales</taxon>
        <taxon>Saccharomycetaceae</taxon>
        <taxon>Lachancea</taxon>
    </lineage>
</organism>
<keyword evidence="7" id="KW-1185">Reference proteome</keyword>
<dbReference type="Gene3D" id="1.20.870.10">
    <property type="entry name" value="Son of sevenless (SoS) protein Chain: S domain 1"/>
    <property type="match status" value="1"/>
</dbReference>
<dbReference type="PROSITE" id="PS50212">
    <property type="entry name" value="RASGEF_NTER"/>
    <property type="match status" value="1"/>
</dbReference>
<dbReference type="PANTHER" id="PTHR23113:SF354">
    <property type="entry name" value="BUD SITE SELECTION PROTEIN 5"/>
    <property type="match status" value="1"/>
</dbReference>
<reference evidence="6 7" key="1">
    <citation type="submission" date="2016-03" db="EMBL/GenBank/DDBJ databases">
        <authorList>
            <person name="Devillers H."/>
        </authorList>
    </citation>
    <scope>NUCLEOTIDE SEQUENCE [LARGE SCALE GENOMIC DNA]</scope>
    <source>
        <strain evidence="6">CBS 6772</strain>
    </source>
</reference>
<feature type="compositionally biased region" description="Polar residues" evidence="3">
    <location>
        <begin position="190"/>
        <end position="203"/>
    </location>
</feature>
<dbReference type="PANTHER" id="PTHR23113">
    <property type="entry name" value="GUANINE NUCLEOTIDE EXCHANGE FACTOR"/>
    <property type="match status" value="1"/>
</dbReference>
<evidence type="ECO:0000259" key="4">
    <source>
        <dbReference type="PROSITE" id="PS50009"/>
    </source>
</evidence>
<feature type="region of interest" description="Disordered" evidence="3">
    <location>
        <begin position="249"/>
        <end position="276"/>
    </location>
</feature>
<dbReference type="Pfam" id="PF00618">
    <property type="entry name" value="RasGEF_N"/>
    <property type="match status" value="1"/>
</dbReference>
<protein>
    <submittedName>
        <fullName evidence="6">LAFE_0G03466g1_1</fullName>
    </submittedName>
</protein>
<dbReference type="InterPro" id="IPR001895">
    <property type="entry name" value="RASGEF_cat_dom"/>
</dbReference>
<dbReference type="Proteomes" id="UP000190831">
    <property type="component" value="Chromosome G"/>
</dbReference>
<feature type="domain" description="Ras-GEF" evidence="4">
    <location>
        <begin position="1144"/>
        <end position="1392"/>
    </location>
</feature>
<dbReference type="OrthoDB" id="546434at2759"/>
<dbReference type="SMART" id="SM00147">
    <property type="entry name" value="RasGEF"/>
    <property type="match status" value="1"/>
</dbReference>